<organism evidence="4 5">
    <name type="scientific">Lobosporangium transversale</name>
    <dbReference type="NCBI Taxonomy" id="64571"/>
    <lineage>
        <taxon>Eukaryota</taxon>
        <taxon>Fungi</taxon>
        <taxon>Fungi incertae sedis</taxon>
        <taxon>Mucoromycota</taxon>
        <taxon>Mortierellomycotina</taxon>
        <taxon>Mortierellomycetes</taxon>
        <taxon>Mortierellales</taxon>
        <taxon>Mortierellaceae</taxon>
        <taxon>Lobosporangium</taxon>
    </lineage>
</organism>
<sequence>MTETSNTDFKVSATASLYNVLKKVIADLPQIEAYHTANSKPTPPDHEVSSFNHKHATVRGYVYHYVEEGDPKGIPIVLIHGFPELWYGWRNQIRHLEKEGYRVIAIDNLGFGGSDHPRCEAGDLDPYRAKNLAANVVELLTQLNIDKAVIIGHDWGASIAWKTGLHFPERCHAIIGLGIPHFQPAREYNDPETIAKMIPELGHFATFQSKDVEHWFNSDPHTQAVAYYNAMFAIAPGTNVEQKQYYIDQFTRTTFHGGYNLYRAGRLNYEDELPYVDKPYTVPSLLIVIDQDHMVPRTFVESQNTDTFVSLEIDHVDGDHGVHSTNPESVNQVFSKFLTNFFHRKDKSVQHDEKKARE</sequence>
<evidence type="ECO:0000313" key="4">
    <source>
        <dbReference type="EMBL" id="ORZ21872.1"/>
    </source>
</evidence>
<dbReference type="OrthoDB" id="408373at2759"/>
<dbReference type="InterPro" id="IPR000639">
    <property type="entry name" value="Epox_hydrolase-like"/>
</dbReference>
<feature type="domain" description="AB hydrolase-1" evidence="3">
    <location>
        <begin position="75"/>
        <end position="326"/>
    </location>
</feature>
<dbReference type="InterPro" id="IPR029058">
    <property type="entry name" value="AB_hydrolase_fold"/>
</dbReference>
<name>A0A1Y2GSW2_9FUNG</name>
<dbReference type="PANTHER" id="PTHR43329">
    <property type="entry name" value="EPOXIDE HYDROLASE"/>
    <property type="match status" value="1"/>
</dbReference>
<dbReference type="EMBL" id="MCFF01000011">
    <property type="protein sequence ID" value="ORZ21872.1"/>
    <property type="molecule type" value="Genomic_DNA"/>
</dbReference>
<dbReference type="GO" id="GO:0016787">
    <property type="term" value="F:hydrolase activity"/>
    <property type="evidence" value="ECO:0007669"/>
    <property type="project" value="UniProtKB-KW"/>
</dbReference>
<dbReference type="Gene3D" id="3.40.50.1820">
    <property type="entry name" value="alpha/beta hydrolase"/>
    <property type="match status" value="1"/>
</dbReference>
<dbReference type="PRINTS" id="PR00412">
    <property type="entry name" value="EPOXHYDRLASE"/>
</dbReference>
<dbReference type="GeneID" id="33565459"/>
<dbReference type="RefSeq" id="XP_021883123.1">
    <property type="nucleotide sequence ID" value="XM_022023615.1"/>
</dbReference>
<proteinExistence type="inferred from homology"/>
<dbReference type="STRING" id="64571.A0A1Y2GSW2"/>
<dbReference type="AlphaFoldDB" id="A0A1Y2GSW2"/>
<comment type="similarity">
    <text evidence="2">Belongs to the AB hydrolase superfamily. Epoxide hydrolase family.</text>
</comment>
<dbReference type="SUPFAM" id="SSF53474">
    <property type="entry name" value="alpha/beta-Hydrolases"/>
    <property type="match status" value="1"/>
</dbReference>
<dbReference type="PRINTS" id="PR00111">
    <property type="entry name" value="ABHYDROLASE"/>
</dbReference>
<dbReference type="Pfam" id="PF00561">
    <property type="entry name" value="Abhydrolase_1"/>
    <property type="match status" value="1"/>
</dbReference>
<reference evidence="4 5" key="1">
    <citation type="submission" date="2016-07" db="EMBL/GenBank/DDBJ databases">
        <title>Pervasive Adenine N6-methylation of Active Genes in Fungi.</title>
        <authorList>
            <consortium name="DOE Joint Genome Institute"/>
            <person name="Mondo S.J."/>
            <person name="Dannebaum R.O."/>
            <person name="Kuo R.C."/>
            <person name="Labutti K."/>
            <person name="Haridas S."/>
            <person name="Kuo A."/>
            <person name="Salamov A."/>
            <person name="Ahrendt S.R."/>
            <person name="Lipzen A."/>
            <person name="Sullivan W."/>
            <person name="Andreopoulos W.B."/>
            <person name="Clum A."/>
            <person name="Lindquist E."/>
            <person name="Daum C."/>
            <person name="Ramamoorthy G.K."/>
            <person name="Gryganskyi A."/>
            <person name="Culley D."/>
            <person name="Magnuson J.K."/>
            <person name="James T.Y."/>
            <person name="O'Malley M.A."/>
            <person name="Stajich J.E."/>
            <person name="Spatafora J.W."/>
            <person name="Visel A."/>
            <person name="Grigoriev I.V."/>
        </authorList>
    </citation>
    <scope>NUCLEOTIDE SEQUENCE [LARGE SCALE GENOMIC DNA]</scope>
    <source>
        <strain evidence="4 5">NRRL 3116</strain>
    </source>
</reference>
<keyword evidence="5" id="KW-1185">Reference proteome</keyword>
<keyword evidence="1 4" id="KW-0378">Hydrolase</keyword>
<protein>
    <submittedName>
        <fullName evidence="4">Alpha/Beta hydrolase protein</fullName>
    </submittedName>
</protein>
<dbReference type="InterPro" id="IPR000073">
    <property type="entry name" value="AB_hydrolase_1"/>
</dbReference>
<comment type="caution">
    <text evidence="4">The sequence shown here is derived from an EMBL/GenBank/DDBJ whole genome shotgun (WGS) entry which is preliminary data.</text>
</comment>
<dbReference type="Proteomes" id="UP000193648">
    <property type="component" value="Unassembled WGS sequence"/>
</dbReference>
<evidence type="ECO:0000256" key="1">
    <source>
        <dbReference type="ARBA" id="ARBA00022801"/>
    </source>
</evidence>
<accession>A0A1Y2GSW2</accession>
<evidence type="ECO:0000259" key="3">
    <source>
        <dbReference type="Pfam" id="PF00561"/>
    </source>
</evidence>
<gene>
    <name evidence="4" type="ORF">BCR41DRAFT_350158</name>
</gene>
<dbReference type="InParanoid" id="A0A1Y2GSW2"/>
<evidence type="ECO:0000313" key="5">
    <source>
        <dbReference type="Proteomes" id="UP000193648"/>
    </source>
</evidence>
<evidence type="ECO:0000256" key="2">
    <source>
        <dbReference type="ARBA" id="ARBA00038334"/>
    </source>
</evidence>